<dbReference type="EMBL" id="JBFOLJ010000007">
    <property type="protein sequence ID" value="KAL2523126.1"/>
    <property type="molecule type" value="Genomic_DNA"/>
</dbReference>
<proteinExistence type="predicted"/>
<sequence>MDSSESHVESESESSESLDIEFIEDLSSRAGATALFLPRIISMAAAASNTTTTREIAVFVNQSRGSVTLIEGSVDIESILREIPSKEGPLPASKASIESLPVVTVTEPELECSICLVEFEVNGEVKEMPGYLLEKRGSPYRAHACEKCLMGLNGCESFIRKAQREDN</sequence>
<reference evidence="1" key="1">
    <citation type="submission" date="2024-07" db="EMBL/GenBank/DDBJ databases">
        <title>Two chromosome-level genome assemblies of Korean endemic species Abeliophyllum distichum and Forsythia ovata (Oleaceae).</title>
        <authorList>
            <person name="Mun J.H."/>
        </authorList>
    </citation>
    <scope>NUCLEOTIDE SEQUENCE</scope>
    <source>
        <strain evidence="1">KNKB202402200001</strain>
        <tissue evidence="1">Leaf</tissue>
    </source>
</reference>
<organism evidence="1 3">
    <name type="scientific">Forsythia ovata</name>
    <dbReference type="NCBI Taxonomy" id="205694"/>
    <lineage>
        <taxon>Eukaryota</taxon>
        <taxon>Viridiplantae</taxon>
        <taxon>Streptophyta</taxon>
        <taxon>Embryophyta</taxon>
        <taxon>Tracheophyta</taxon>
        <taxon>Spermatophyta</taxon>
        <taxon>Magnoliopsida</taxon>
        <taxon>eudicotyledons</taxon>
        <taxon>Gunneridae</taxon>
        <taxon>Pentapetalae</taxon>
        <taxon>asterids</taxon>
        <taxon>lamiids</taxon>
        <taxon>Lamiales</taxon>
        <taxon>Oleaceae</taxon>
        <taxon>Forsythieae</taxon>
        <taxon>Forsythia</taxon>
    </lineage>
</organism>
<gene>
    <name evidence="1" type="ORF">Fot_27013</name>
    <name evidence="2" type="ORF">Fot_27049</name>
</gene>
<name>A0ABD1UDN0_9LAMI</name>
<dbReference type="Proteomes" id="UP001604277">
    <property type="component" value="Unassembled WGS sequence"/>
</dbReference>
<comment type="caution">
    <text evidence="1">The sequence shown here is derived from an EMBL/GenBank/DDBJ whole genome shotgun (WGS) entry which is preliminary data.</text>
</comment>
<evidence type="ECO:0000313" key="3">
    <source>
        <dbReference type="Proteomes" id="UP001604277"/>
    </source>
</evidence>
<dbReference type="AlphaFoldDB" id="A0ABD1UDN0"/>
<accession>A0ABD1UDN0</accession>
<dbReference type="EMBL" id="JBFOLJ010000007">
    <property type="protein sequence ID" value="KAL2523090.1"/>
    <property type="molecule type" value="Genomic_DNA"/>
</dbReference>
<reference evidence="3" key="2">
    <citation type="submission" date="2024-07" db="EMBL/GenBank/DDBJ databases">
        <title>Two chromosome-level genome assemblies of Korean endemic species Abeliophyllum distichum and Forsythia ovata (Oleaceae).</title>
        <authorList>
            <person name="Jang H."/>
        </authorList>
    </citation>
    <scope>NUCLEOTIDE SEQUENCE [LARGE SCALE GENOMIC DNA]</scope>
</reference>
<protein>
    <submittedName>
        <fullName evidence="1">RING/U-box superfamily protein</fullName>
    </submittedName>
</protein>
<evidence type="ECO:0000313" key="2">
    <source>
        <dbReference type="EMBL" id="KAL2523126.1"/>
    </source>
</evidence>
<evidence type="ECO:0000313" key="1">
    <source>
        <dbReference type="EMBL" id="KAL2523090.1"/>
    </source>
</evidence>
<keyword evidence="3" id="KW-1185">Reference proteome</keyword>